<feature type="domain" description="N-terminal Ras-GEF" evidence="1">
    <location>
        <begin position="4"/>
        <end position="45"/>
    </location>
</feature>
<proteinExistence type="predicted"/>
<dbReference type="Proteomes" id="UP000255224">
    <property type="component" value="Unassembled WGS sequence"/>
</dbReference>
<dbReference type="InterPro" id="IPR000651">
    <property type="entry name" value="Ras-like_Gua-exchang_fac_N"/>
</dbReference>
<name>A0A376DRP4_CHRCU</name>
<organism evidence="2 3">
    <name type="scientific">Chryseobacterium carnipullorum</name>
    <dbReference type="NCBI Taxonomy" id="1124835"/>
    <lineage>
        <taxon>Bacteria</taxon>
        <taxon>Pseudomonadati</taxon>
        <taxon>Bacteroidota</taxon>
        <taxon>Flavobacteriia</taxon>
        <taxon>Flavobacteriales</taxon>
        <taxon>Weeksellaceae</taxon>
        <taxon>Chryseobacterium group</taxon>
        <taxon>Chryseobacterium</taxon>
    </lineage>
</organism>
<reference evidence="2 3" key="1">
    <citation type="submission" date="2018-06" db="EMBL/GenBank/DDBJ databases">
        <authorList>
            <consortium name="Pathogen Informatics"/>
            <person name="Doyle S."/>
        </authorList>
    </citation>
    <scope>NUCLEOTIDE SEQUENCE [LARGE SCALE GENOMIC DNA]</scope>
    <source>
        <strain evidence="2 3">NCTC13533</strain>
    </source>
</reference>
<dbReference type="EMBL" id="UFVQ01000003">
    <property type="protein sequence ID" value="STC94210.1"/>
    <property type="molecule type" value="Genomic_DNA"/>
</dbReference>
<protein>
    <recommendedName>
        <fullName evidence="1">N-terminal Ras-GEF domain-containing protein</fullName>
    </recommendedName>
</protein>
<evidence type="ECO:0000259" key="1">
    <source>
        <dbReference type="PROSITE" id="PS50212"/>
    </source>
</evidence>
<evidence type="ECO:0000313" key="3">
    <source>
        <dbReference type="Proteomes" id="UP000255224"/>
    </source>
</evidence>
<gene>
    <name evidence="2" type="ORF">NCTC13533_01434</name>
</gene>
<sequence>MRFEPGKIILTILDKVLNLAKDSRENQFLIFFLVAYDQFFNPTQL</sequence>
<dbReference type="PROSITE" id="PS50212">
    <property type="entry name" value="RASGEF_NTER"/>
    <property type="match status" value="1"/>
</dbReference>
<dbReference type="AlphaFoldDB" id="A0A376DRP4"/>
<evidence type="ECO:0000313" key="2">
    <source>
        <dbReference type="EMBL" id="STC94210.1"/>
    </source>
</evidence>
<accession>A0A376DRP4</accession>